<dbReference type="AlphaFoldDB" id="A0A0F9KHH0"/>
<name>A0A0F9KHH0_9ZZZZ</name>
<organism evidence="2">
    <name type="scientific">marine sediment metagenome</name>
    <dbReference type="NCBI Taxonomy" id="412755"/>
    <lineage>
        <taxon>unclassified sequences</taxon>
        <taxon>metagenomes</taxon>
        <taxon>ecological metagenomes</taxon>
    </lineage>
</organism>
<accession>A0A0F9KHH0</accession>
<dbReference type="Pfam" id="PF13676">
    <property type="entry name" value="TIR_2"/>
    <property type="match status" value="1"/>
</dbReference>
<evidence type="ECO:0000313" key="2">
    <source>
        <dbReference type="EMBL" id="KKM81378.1"/>
    </source>
</evidence>
<reference evidence="2" key="1">
    <citation type="journal article" date="2015" name="Nature">
        <title>Complex archaea that bridge the gap between prokaryotes and eukaryotes.</title>
        <authorList>
            <person name="Spang A."/>
            <person name="Saw J.H."/>
            <person name="Jorgensen S.L."/>
            <person name="Zaremba-Niedzwiedzka K."/>
            <person name="Martijn J."/>
            <person name="Lind A.E."/>
            <person name="van Eijk R."/>
            <person name="Schleper C."/>
            <person name="Guy L."/>
            <person name="Ettema T.J."/>
        </authorList>
    </citation>
    <scope>NUCLEOTIDE SEQUENCE</scope>
</reference>
<dbReference type="Gene3D" id="3.40.50.10140">
    <property type="entry name" value="Toll/interleukin-1 receptor homology (TIR) domain"/>
    <property type="match status" value="1"/>
</dbReference>
<dbReference type="InterPro" id="IPR000157">
    <property type="entry name" value="TIR_dom"/>
</dbReference>
<proteinExistence type="predicted"/>
<gene>
    <name evidence="2" type="ORF">LCGC14_1330370</name>
</gene>
<evidence type="ECO:0000259" key="1">
    <source>
        <dbReference type="Pfam" id="PF13676"/>
    </source>
</evidence>
<dbReference type="EMBL" id="LAZR01008028">
    <property type="protein sequence ID" value="KKM81378.1"/>
    <property type="molecule type" value="Genomic_DNA"/>
</dbReference>
<protein>
    <recommendedName>
        <fullName evidence="1">TIR domain-containing protein</fullName>
    </recommendedName>
</protein>
<dbReference type="InterPro" id="IPR035897">
    <property type="entry name" value="Toll_tir_struct_dom_sf"/>
</dbReference>
<dbReference type="SUPFAM" id="SSF52200">
    <property type="entry name" value="Toll/Interleukin receptor TIR domain"/>
    <property type="match status" value="1"/>
</dbReference>
<dbReference type="GO" id="GO:0007165">
    <property type="term" value="P:signal transduction"/>
    <property type="evidence" value="ECO:0007669"/>
    <property type="project" value="InterPro"/>
</dbReference>
<sequence length="150" mass="16604">MTNCGMVRLAAGVLAGGVFLWQEPALVAREARPERIVLSYSHEDAEHAAVIRHRLIRAGCSVWWDGEIPAGSRYWGRAIERAIDGADVVLRLLGSPCDYCRNETGRAGRKGIRVVPTKLTSGADTPIHLERLQRLPLNRLEEICTKRPPA</sequence>
<feature type="domain" description="TIR" evidence="1">
    <location>
        <begin position="36"/>
        <end position="138"/>
    </location>
</feature>
<comment type="caution">
    <text evidence="2">The sequence shown here is derived from an EMBL/GenBank/DDBJ whole genome shotgun (WGS) entry which is preliminary data.</text>
</comment>